<organism evidence="1 2">
    <name type="scientific">Aquimarina mytili</name>
    <dbReference type="NCBI Taxonomy" id="874423"/>
    <lineage>
        <taxon>Bacteria</taxon>
        <taxon>Pseudomonadati</taxon>
        <taxon>Bacteroidota</taxon>
        <taxon>Flavobacteriia</taxon>
        <taxon>Flavobacteriales</taxon>
        <taxon>Flavobacteriaceae</taxon>
        <taxon>Aquimarina</taxon>
    </lineage>
</organism>
<gene>
    <name evidence="1" type="ORF">JJQ60_21400</name>
</gene>
<name>A0A937DCX2_9FLAO</name>
<dbReference type="RefSeq" id="WP_201924654.1">
    <property type="nucleotide sequence ID" value="NZ_BAABAX010000013.1"/>
</dbReference>
<dbReference type="Proteomes" id="UP000651057">
    <property type="component" value="Unassembled WGS sequence"/>
</dbReference>
<evidence type="ECO:0000313" key="1">
    <source>
        <dbReference type="EMBL" id="MBL0686098.1"/>
    </source>
</evidence>
<reference evidence="1" key="1">
    <citation type="submission" date="2021-01" db="EMBL/GenBank/DDBJ databases">
        <authorList>
            <person name="Zhong Y.L."/>
        </authorList>
    </citation>
    <scope>NUCLEOTIDE SEQUENCE</scope>
    <source>
        <strain evidence="1">KCTC 23302</strain>
    </source>
</reference>
<dbReference type="AlphaFoldDB" id="A0A937DCX2"/>
<dbReference type="EMBL" id="JAERQJ010000017">
    <property type="protein sequence ID" value="MBL0686098.1"/>
    <property type="molecule type" value="Genomic_DNA"/>
</dbReference>
<accession>A0A937DCX2</accession>
<keyword evidence="2" id="KW-1185">Reference proteome</keyword>
<comment type="caution">
    <text evidence="1">The sequence shown here is derived from an EMBL/GenBank/DDBJ whole genome shotgun (WGS) entry which is preliminary data.</text>
</comment>
<proteinExistence type="predicted"/>
<evidence type="ECO:0000313" key="2">
    <source>
        <dbReference type="Proteomes" id="UP000651057"/>
    </source>
</evidence>
<protein>
    <submittedName>
        <fullName evidence="1">Uncharacterized protein</fullName>
    </submittedName>
</protein>
<sequence length="132" mass="15655">MGKIIYIYQGRRLTHKKKLIHSYLEKDSGKDSWYSKKLSQSSIGSIIECTKTDTGVKAPYDYKGKFDDESKITHWIELDWAAKKEYDLLKEMKKVPKSEYENILQRLNLILVNLPRNQRKLFKMKLLLDLKD</sequence>